<name>A0A077R326_9BASI</name>
<dbReference type="InterPro" id="IPR017907">
    <property type="entry name" value="Znf_RING_CS"/>
</dbReference>
<feature type="domain" description="RING-type" evidence="6">
    <location>
        <begin position="79"/>
        <end position="137"/>
    </location>
</feature>
<protein>
    <submittedName>
        <fullName evidence="8">Tnf receptor-associated factor</fullName>
    </submittedName>
</protein>
<keyword evidence="1 4" id="KW-0479">Metal-binding</keyword>
<keyword evidence="2 4" id="KW-0863">Zinc-finger</keyword>
<dbReference type="SUPFAM" id="SSF57850">
    <property type="entry name" value="RING/U-box"/>
    <property type="match status" value="1"/>
</dbReference>
<dbReference type="PANTHER" id="PTHR10131">
    <property type="entry name" value="TNF RECEPTOR ASSOCIATED FACTOR"/>
    <property type="match status" value="1"/>
</dbReference>
<feature type="domain" description="TRAF-type" evidence="7">
    <location>
        <begin position="242"/>
        <end position="297"/>
    </location>
</feature>
<feature type="compositionally biased region" description="Basic residues" evidence="5">
    <location>
        <begin position="19"/>
        <end position="35"/>
    </location>
</feature>
<dbReference type="PROSITE" id="PS50089">
    <property type="entry name" value="ZF_RING_2"/>
    <property type="match status" value="1"/>
</dbReference>
<dbReference type="InterPro" id="IPR013083">
    <property type="entry name" value="Znf_RING/FYVE/PHD"/>
</dbReference>
<dbReference type="InterPro" id="IPR001841">
    <property type="entry name" value="Znf_RING"/>
</dbReference>
<evidence type="ECO:0000256" key="3">
    <source>
        <dbReference type="ARBA" id="ARBA00022833"/>
    </source>
</evidence>
<feature type="region of interest" description="Disordered" evidence="5">
    <location>
        <begin position="451"/>
        <end position="502"/>
    </location>
</feature>
<dbReference type="Pfam" id="PF13923">
    <property type="entry name" value="zf-C3HC4_2"/>
    <property type="match status" value="1"/>
</dbReference>
<dbReference type="Pfam" id="PF02176">
    <property type="entry name" value="zf-TRAF"/>
    <property type="match status" value="1"/>
</dbReference>
<dbReference type="PROSITE" id="PS00518">
    <property type="entry name" value="ZF_RING_1"/>
    <property type="match status" value="1"/>
</dbReference>
<keyword evidence="3 4" id="KW-0862">Zinc</keyword>
<dbReference type="PROSITE" id="PS50145">
    <property type="entry name" value="ZF_TRAF"/>
    <property type="match status" value="1"/>
</dbReference>
<evidence type="ECO:0000256" key="4">
    <source>
        <dbReference type="PROSITE-ProRule" id="PRU00207"/>
    </source>
</evidence>
<evidence type="ECO:0000256" key="2">
    <source>
        <dbReference type="ARBA" id="ARBA00022771"/>
    </source>
</evidence>
<organism evidence="8">
    <name type="scientific">Melanopsichium pennsylvanicum 4</name>
    <dbReference type="NCBI Taxonomy" id="1398559"/>
    <lineage>
        <taxon>Eukaryota</taxon>
        <taxon>Fungi</taxon>
        <taxon>Dikarya</taxon>
        <taxon>Basidiomycota</taxon>
        <taxon>Ustilaginomycotina</taxon>
        <taxon>Ustilaginomycetes</taxon>
        <taxon>Ustilaginales</taxon>
        <taxon>Ustilaginaceae</taxon>
        <taxon>Melanopsichium</taxon>
    </lineage>
</organism>
<keyword evidence="8" id="KW-0675">Receptor</keyword>
<evidence type="ECO:0000259" key="6">
    <source>
        <dbReference type="PROSITE" id="PS50089"/>
    </source>
</evidence>
<dbReference type="InterPro" id="IPR001293">
    <property type="entry name" value="Znf_TRAF"/>
</dbReference>
<dbReference type="AlphaFoldDB" id="A0A077R326"/>
<proteinExistence type="predicted"/>
<dbReference type="EMBL" id="HG529572">
    <property type="protein sequence ID" value="CDI53238.1"/>
    <property type="molecule type" value="Genomic_DNA"/>
</dbReference>
<feature type="region of interest" description="Disordered" evidence="5">
    <location>
        <begin position="376"/>
        <end position="402"/>
    </location>
</feature>
<dbReference type="PANTHER" id="PTHR10131:SF94">
    <property type="entry name" value="TNF RECEPTOR-ASSOCIATED FACTOR 4"/>
    <property type="match status" value="1"/>
</dbReference>
<reference evidence="8" key="1">
    <citation type="journal article" date="2014" name="Genome Biol. Evol.">
        <title>Gene Loss Rather Than Gene Gain Is Associated with a Host Jump from Monocots to Dicots in the Smut Fungus Melanopsichium pennsylvanicum.</title>
        <authorList>
            <person name="Sharma R."/>
            <person name="Mishra B."/>
            <person name="Runge F."/>
            <person name="Thines M."/>
        </authorList>
    </citation>
    <scope>NUCLEOTIDE SEQUENCE</scope>
    <source>
        <strain evidence="8">4</strain>
    </source>
</reference>
<accession>A0A077R326</accession>
<evidence type="ECO:0000256" key="5">
    <source>
        <dbReference type="SAM" id="MobiDB-lite"/>
    </source>
</evidence>
<dbReference type="Gene3D" id="3.30.40.10">
    <property type="entry name" value="Zinc/RING finger domain, C3HC4 (zinc finger)"/>
    <property type="match status" value="3"/>
</dbReference>
<dbReference type="SMART" id="SM00184">
    <property type="entry name" value="RING"/>
    <property type="match status" value="1"/>
</dbReference>
<feature type="zinc finger region" description="TRAF-type" evidence="4">
    <location>
        <begin position="242"/>
        <end position="297"/>
    </location>
</feature>
<evidence type="ECO:0000259" key="7">
    <source>
        <dbReference type="PROSITE" id="PS50145"/>
    </source>
</evidence>
<feature type="compositionally biased region" description="Low complexity" evidence="5">
    <location>
        <begin position="9"/>
        <end position="18"/>
    </location>
</feature>
<dbReference type="GO" id="GO:0008270">
    <property type="term" value="F:zinc ion binding"/>
    <property type="evidence" value="ECO:0007669"/>
    <property type="project" value="UniProtKB-KW"/>
</dbReference>
<feature type="region of interest" description="Disordered" evidence="5">
    <location>
        <begin position="1"/>
        <end position="52"/>
    </location>
</feature>
<evidence type="ECO:0000256" key="1">
    <source>
        <dbReference type="ARBA" id="ARBA00022723"/>
    </source>
</evidence>
<sequence>MTDQPEAGPSSRPASTSMSRRRSSSTRSTRTRTSARPRVASSTSQHSDLTSGLSTLNWTTGDSFDYTQSETSISAFLICPICLGPFLDPHASTRCSHTFCKECITTALAPSASDDPSHHRDQDPLIAAARSRCPTCRAPVVLSDIAPTALLIKNIVDTLQVYCPNKSKGCTHQCERHLLRSHVATECAFEYVDQNLAEGRRCGCKAKVMRKDWANHNSICPKRKLSCPACDLEFCADEMEHHSERCSPEPATCEYCKYETIKSRLSGHLERECEEIPVTCSHSGFGCGWSGPRRLLQQSEHTAAGKRREEKTHLEEECRYEPLSAFFNVFTSTIDTLTEHNIALRTRLEDLETRQQGQARRVDDVVHSLGPWYRSAGDIRNSGGAEERVRGSQAGVDGEWDEFPLDSGNWEGSLSQSSFRQARAHSAGALGSGGVDLATWARRQYSNLSPEEVLHPARSNRSGSSNPAVFIEDASPRRLAPPTARSMPSSISPLGANLTHASSASRERGSYLGIDATINGPVRSGSATMLSPIQPSSATLAISPGNYASPSTLLADSDPLDRTTLDSALLSLTSAIHGLSTGLSTLDKRTEEGHIAALKAGFDAGRVQEEVASLRHGLHAVRMQIHQLLMREQRQVLFGGAASPGLGNMSAGVAGANTAEAGSSVSVSVPAGLRETMMSTGMPVLSPPLLRRWAGLEHTKL</sequence>
<evidence type="ECO:0000313" key="8">
    <source>
        <dbReference type="EMBL" id="CDI53238.1"/>
    </source>
</evidence>